<proteinExistence type="predicted"/>
<comment type="caution">
    <text evidence="3">The sequence shown here is derived from an EMBL/GenBank/DDBJ whole genome shotgun (WGS) entry which is preliminary data.</text>
</comment>
<dbReference type="PROSITE" id="PS50943">
    <property type="entry name" value="HTH_CROC1"/>
    <property type="match status" value="1"/>
</dbReference>
<organism evidence="3 4">
    <name type="scientific">Adonisia turfae CCMR0082</name>
    <dbReference type="NCBI Taxonomy" id="2304604"/>
    <lineage>
        <taxon>Bacteria</taxon>
        <taxon>Bacillati</taxon>
        <taxon>Cyanobacteriota</taxon>
        <taxon>Adonisia</taxon>
        <taxon>Adonisia turfae</taxon>
    </lineage>
</organism>
<dbReference type="EMBL" id="QZCE01000002">
    <property type="protein sequence ID" value="NEZ66723.1"/>
    <property type="molecule type" value="Genomic_DNA"/>
</dbReference>
<evidence type="ECO:0000256" key="1">
    <source>
        <dbReference type="ARBA" id="ARBA00023125"/>
    </source>
</evidence>
<accession>A0A6M0SFB1</accession>
<evidence type="ECO:0000313" key="4">
    <source>
        <dbReference type="Proteomes" id="UP000473574"/>
    </source>
</evidence>
<dbReference type="InterPro" id="IPR001387">
    <property type="entry name" value="Cro/C1-type_HTH"/>
</dbReference>
<protein>
    <submittedName>
        <fullName evidence="3">XRE family transcriptional regulator</fullName>
    </submittedName>
</protein>
<dbReference type="InterPro" id="IPR010982">
    <property type="entry name" value="Lambda_DNA-bd_dom_sf"/>
</dbReference>
<keyword evidence="1" id="KW-0238">DNA-binding</keyword>
<gene>
    <name evidence="3" type="ORF">D0962_28865</name>
</gene>
<dbReference type="Gene3D" id="1.10.260.40">
    <property type="entry name" value="lambda repressor-like DNA-binding domains"/>
    <property type="match status" value="1"/>
</dbReference>
<dbReference type="CDD" id="cd00093">
    <property type="entry name" value="HTH_XRE"/>
    <property type="match status" value="1"/>
</dbReference>
<dbReference type="Pfam" id="PF13443">
    <property type="entry name" value="HTH_26"/>
    <property type="match status" value="1"/>
</dbReference>
<name>A0A6M0SFB1_9CYAN</name>
<evidence type="ECO:0000313" key="3">
    <source>
        <dbReference type="EMBL" id="NEZ66723.1"/>
    </source>
</evidence>
<dbReference type="Proteomes" id="UP000473574">
    <property type="component" value="Unassembled WGS sequence"/>
</dbReference>
<feature type="domain" description="HTH cro/C1-type" evidence="2">
    <location>
        <begin position="9"/>
        <end position="64"/>
    </location>
</feature>
<sequence length="78" mass="8596">MDGIPVSKIAELRKAAGLTQRQLADTVSVTESTIRNWENNRSGIDMFVAISRLCRALDCQPDDLIEFKPVSEDSDADA</sequence>
<dbReference type="GO" id="GO:0003677">
    <property type="term" value="F:DNA binding"/>
    <property type="evidence" value="ECO:0007669"/>
    <property type="project" value="UniProtKB-KW"/>
</dbReference>
<dbReference type="PANTHER" id="PTHR46558:SF11">
    <property type="entry name" value="HTH-TYPE TRANSCRIPTIONAL REGULATOR XRE"/>
    <property type="match status" value="1"/>
</dbReference>
<dbReference type="SMART" id="SM00530">
    <property type="entry name" value="HTH_XRE"/>
    <property type="match status" value="1"/>
</dbReference>
<dbReference type="SUPFAM" id="SSF47413">
    <property type="entry name" value="lambda repressor-like DNA-binding domains"/>
    <property type="match status" value="1"/>
</dbReference>
<reference evidence="3 4" key="1">
    <citation type="journal article" date="2020" name="Microb. Ecol.">
        <title>Ecogenomics of the Marine Benthic Filamentous Cyanobacterium Adonisia.</title>
        <authorList>
            <person name="Walter J.M."/>
            <person name="Coutinho F.H."/>
            <person name="Leomil L."/>
            <person name="Hargreaves P.I."/>
            <person name="Campeao M.E."/>
            <person name="Vieira V.V."/>
            <person name="Silva B.S."/>
            <person name="Fistarol G.O."/>
            <person name="Salomon P.S."/>
            <person name="Sawabe T."/>
            <person name="Mino S."/>
            <person name="Hosokawa M."/>
            <person name="Miyashita H."/>
            <person name="Maruyama F."/>
            <person name="van Verk M.C."/>
            <person name="Dutilh B.E."/>
            <person name="Thompson C.C."/>
            <person name="Thompson F.L."/>
        </authorList>
    </citation>
    <scope>NUCLEOTIDE SEQUENCE [LARGE SCALE GENOMIC DNA]</scope>
    <source>
        <strain evidence="3 4">CCMR0082</strain>
    </source>
</reference>
<dbReference type="PANTHER" id="PTHR46558">
    <property type="entry name" value="TRACRIPTIONAL REGULATORY PROTEIN-RELATED-RELATED"/>
    <property type="match status" value="1"/>
</dbReference>
<dbReference type="AlphaFoldDB" id="A0A6M0SFB1"/>
<evidence type="ECO:0000259" key="2">
    <source>
        <dbReference type="PROSITE" id="PS50943"/>
    </source>
</evidence>